<evidence type="ECO:0000256" key="1">
    <source>
        <dbReference type="SAM" id="SignalP"/>
    </source>
</evidence>
<gene>
    <name evidence="3" type="ORF">HKW67_18520</name>
</gene>
<dbReference type="InterPro" id="IPR025507">
    <property type="entry name" value="DUF4394"/>
</dbReference>
<dbReference type="KEGG" id="ggr:HKW67_18520"/>
<name>A0A6M4IUD1_9BACT</name>
<dbReference type="SUPFAM" id="SSF82171">
    <property type="entry name" value="DPP6 N-terminal domain-like"/>
    <property type="match status" value="1"/>
</dbReference>
<keyword evidence="1" id="KW-0732">Signal</keyword>
<dbReference type="Proteomes" id="UP000500938">
    <property type="component" value="Chromosome"/>
</dbReference>
<dbReference type="Pfam" id="PF14339">
    <property type="entry name" value="DUF4394"/>
    <property type="match status" value="1"/>
</dbReference>
<evidence type="ECO:0000313" key="3">
    <source>
        <dbReference type="EMBL" id="QJR37359.1"/>
    </source>
</evidence>
<organism evidence="3 4">
    <name type="scientific">Gemmatimonas groenlandica</name>
    <dbReference type="NCBI Taxonomy" id="2732249"/>
    <lineage>
        <taxon>Bacteria</taxon>
        <taxon>Pseudomonadati</taxon>
        <taxon>Gemmatimonadota</taxon>
        <taxon>Gemmatimonadia</taxon>
        <taxon>Gemmatimonadales</taxon>
        <taxon>Gemmatimonadaceae</taxon>
        <taxon>Gemmatimonas</taxon>
    </lineage>
</organism>
<dbReference type="AlphaFoldDB" id="A0A6M4IUD1"/>
<sequence length="298" mass="30112">MTNRLSFLLAAIVLAACAETPTAVPTDISSASARAAEAGAATSGEALIGLTENNELVSFSSDKSNQTTGIVPITGLVDGETVVGIDFRPSDTGANGVNEIGTLYAVTSASRLYKVDPVTGAATMPVTLSIPLEGSAFGVGFNPAADRLRIHSNTNQNLRINVESGLTIRDVPLAYSMGDVNAGADPDLTALGYTNNDANPATGTELYAIDAAQDVLVEFGAGGPNGGMLVTVGALGVDAGLLSGFDISNATGTAYAVLSTSASEKSVLYTVNLDTGLTTKLGLLAQTKGALLSVVVRP</sequence>
<evidence type="ECO:0000259" key="2">
    <source>
        <dbReference type="Pfam" id="PF14339"/>
    </source>
</evidence>
<feature type="chain" id="PRO_5026734258" evidence="1">
    <location>
        <begin position="19"/>
        <end position="298"/>
    </location>
</feature>
<dbReference type="PROSITE" id="PS51257">
    <property type="entry name" value="PROKAR_LIPOPROTEIN"/>
    <property type="match status" value="1"/>
</dbReference>
<feature type="signal peptide" evidence="1">
    <location>
        <begin position="1"/>
        <end position="18"/>
    </location>
</feature>
<protein>
    <submittedName>
        <fullName evidence="3">DUF4394 domain-containing protein</fullName>
    </submittedName>
</protein>
<keyword evidence="4" id="KW-1185">Reference proteome</keyword>
<proteinExistence type="predicted"/>
<accession>A0A6M4IUD1</accession>
<feature type="domain" description="DUF4394" evidence="2">
    <location>
        <begin position="56"/>
        <end position="286"/>
    </location>
</feature>
<evidence type="ECO:0000313" key="4">
    <source>
        <dbReference type="Proteomes" id="UP000500938"/>
    </source>
</evidence>
<dbReference type="EMBL" id="CP053085">
    <property type="protein sequence ID" value="QJR37359.1"/>
    <property type="molecule type" value="Genomic_DNA"/>
</dbReference>
<dbReference type="RefSeq" id="WP_171226794.1">
    <property type="nucleotide sequence ID" value="NZ_CP053085.1"/>
</dbReference>
<reference evidence="3 4" key="1">
    <citation type="submission" date="2020-05" db="EMBL/GenBank/DDBJ databases">
        <title>Complete genome sequence of Gemmatimonas greenlandica TET16.</title>
        <authorList>
            <person name="Zeng Y."/>
        </authorList>
    </citation>
    <scope>NUCLEOTIDE SEQUENCE [LARGE SCALE GENOMIC DNA]</scope>
    <source>
        <strain evidence="3 4">TET16</strain>
    </source>
</reference>